<organism evidence="3">
    <name type="scientific">viral metagenome</name>
    <dbReference type="NCBI Taxonomy" id="1070528"/>
    <lineage>
        <taxon>unclassified sequences</taxon>
        <taxon>metagenomes</taxon>
        <taxon>organismal metagenomes</taxon>
    </lineage>
</organism>
<feature type="transmembrane region" description="Helical" evidence="2">
    <location>
        <begin position="410"/>
        <end position="432"/>
    </location>
</feature>
<keyword evidence="2" id="KW-1133">Transmembrane helix</keyword>
<keyword evidence="2" id="KW-0472">Membrane</keyword>
<feature type="transmembrane region" description="Helical" evidence="2">
    <location>
        <begin position="219"/>
        <end position="241"/>
    </location>
</feature>
<proteinExistence type="predicted"/>
<feature type="transmembrane region" description="Helical" evidence="2">
    <location>
        <begin position="340"/>
        <end position="365"/>
    </location>
</feature>
<feature type="region of interest" description="Disordered" evidence="1">
    <location>
        <begin position="766"/>
        <end position="806"/>
    </location>
</feature>
<dbReference type="Gene3D" id="2.60.120.200">
    <property type="match status" value="1"/>
</dbReference>
<protein>
    <submittedName>
        <fullName evidence="3">Uncharacterized protein</fullName>
    </submittedName>
</protein>
<dbReference type="InterPro" id="IPR013320">
    <property type="entry name" value="ConA-like_dom_sf"/>
</dbReference>
<evidence type="ECO:0000313" key="3">
    <source>
        <dbReference type="EMBL" id="QHT93327.1"/>
    </source>
</evidence>
<keyword evidence="2" id="KW-0812">Transmembrane</keyword>
<feature type="transmembrane region" description="Helical" evidence="2">
    <location>
        <begin position="299"/>
        <end position="319"/>
    </location>
</feature>
<dbReference type="SUPFAM" id="SSF49899">
    <property type="entry name" value="Concanavalin A-like lectins/glucanases"/>
    <property type="match status" value="1"/>
</dbReference>
<feature type="transmembrane region" description="Helical" evidence="2">
    <location>
        <begin position="84"/>
        <end position="108"/>
    </location>
</feature>
<name>A0A6C0IN72_9ZZZZ</name>
<feature type="transmembrane region" description="Helical" evidence="2">
    <location>
        <begin position="460"/>
        <end position="479"/>
    </location>
</feature>
<feature type="transmembrane region" description="Helical" evidence="2">
    <location>
        <begin position="43"/>
        <end position="64"/>
    </location>
</feature>
<feature type="transmembrane region" description="Helical" evidence="2">
    <location>
        <begin position="120"/>
        <end position="139"/>
    </location>
</feature>
<dbReference type="EMBL" id="MN740207">
    <property type="protein sequence ID" value="QHT93327.1"/>
    <property type="molecule type" value="Genomic_DNA"/>
</dbReference>
<sequence length="806" mass="90513">MEDPDNTNNIAPVTGNNPDTNAGNDGKESILVNTINKLSTVPVYVFVISIIVLLTLCMGLVLFSGPKGVNMNWLSSIAGWNIDVSLLSVIGLTILLIAIVTIVMLLYAKTLASIKEILGKLIWLFALMLFIGVLVWLAIYIKPKVLDKYKYLLLIIVSLVGSNLFYRALQPSDEEKFRPNLQVEKIRFTLVYFAFVVVVCILFFTDIGGVRTKILGQSFIFTMVLLVLGLIYILNLLSFPIASKPTDKANSIIGGFTTFGIIHAILFVITVGCFFAGIYGNKEKFLDKSGNFSFKNQNFSFVSITFAIVVLLWISFFLVRSTKSPVDNLTGPEQKRLNNVANITQQAVNVVLGIALLGVIIGWSITLAENYKNGGSTATLIVNIFTILTVVYFAYKFFANTTQFQKSPYYKLVVNTIFYIPCLFYEIIAWLFSKLGIQLPPLDQLISGVKGTNIGNKNDLIMLAVIVLLNITYFFILPYSVNKIAKQGGNVLQLEPISLSQETPLGNYLKLNGFEEKLRPVAEVNQKHNYRYAISFWVFLDSNQGTNIDKYYTLMNYEEVPHVKWCPKNSELLITVRSPTNIVGNDIKFPEGRDTEGNTILYRQKQFKTQRWNNIILNFDGGTFDIFINGDLIKTKKQVAPEVTYGQLICGSPMLKGLICNIIYFDFTLTMTKVHYLYNLVKSRNPPIPVNSSLGSTEEVVRKALGDDGKTVIPIEIDFDIFDDIALDTPVKDVDKITTSLFKNYLSLGWYFKHNKDEGNAYTSGYEKSPDCDKSITKAHNYSPQTSQADMDEQKEKMKKVMKGIK</sequence>
<accession>A0A6C0IN72</accession>
<feature type="transmembrane region" description="Helical" evidence="2">
    <location>
        <begin position="253"/>
        <end position="279"/>
    </location>
</feature>
<feature type="transmembrane region" description="Helical" evidence="2">
    <location>
        <begin position="377"/>
        <end position="398"/>
    </location>
</feature>
<feature type="region of interest" description="Disordered" evidence="1">
    <location>
        <begin position="1"/>
        <end position="22"/>
    </location>
</feature>
<evidence type="ECO:0000256" key="2">
    <source>
        <dbReference type="SAM" id="Phobius"/>
    </source>
</evidence>
<feature type="transmembrane region" description="Helical" evidence="2">
    <location>
        <begin position="151"/>
        <end position="169"/>
    </location>
</feature>
<feature type="transmembrane region" description="Helical" evidence="2">
    <location>
        <begin position="190"/>
        <end position="207"/>
    </location>
</feature>
<feature type="compositionally biased region" description="Polar residues" evidence="1">
    <location>
        <begin position="778"/>
        <end position="789"/>
    </location>
</feature>
<evidence type="ECO:0000256" key="1">
    <source>
        <dbReference type="SAM" id="MobiDB-lite"/>
    </source>
</evidence>
<reference evidence="3" key="1">
    <citation type="journal article" date="2020" name="Nature">
        <title>Giant virus diversity and host interactions through global metagenomics.</title>
        <authorList>
            <person name="Schulz F."/>
            <person name="Roux S."/>
            <person name="Paez-Espino D."/>
            <person name="Jungbluth S."/>
            <person name="Walsh D.A."/>
            <person name="Denef V.J."/>
            <person name="McMahon K.D."/>
            <person name="Konstantinidis K.T."/>
            <person name="Eloe-Fadrosh E.A."/>
            <person name="Kyrpides N.C."/>
            <person name="Woyke T."/>
        </authorList>
    </citation>
    <scope>NUCLEOTIDE SEQUENCE</scope>
    <source>
        <strain evidence="3">GVMAG-M-3300024252-29</strain>
    </source>
</reference>
<feature type="compositionally biased region" description="Basic residues" evidence="1">
    <location>
        <begin position="797"/>
        <end position="806"/>
    </location>
</feature>
<dbReference type="AlphaFoldDB" id="A0A6C0IN72"/>